<feature type="signal peptide" evidence="1">
    <location>
        <begin position="1"/>
        <end position="23"/>
    </location>
</feature>
<reference evidence="3 4" key="1">
    <citation type="submission" date="2019-04" db="EMBL/GenBank/DDBJ databases">
        <title>Cohnella sp. nov., isolated from soil.</title>
        <authorList>
            <person name="Kim W."/>
        </authorList>
    </citation>
    <scope>NUCLEOTIDE SEQUENCE [LARGE SCALE GENOMIC DNA]</scope>
    <source>
        <strain evidence="3 4">CAU 1483</strain>
    </source>
</reference>
<dbReference type="InterPro" id="IPR035940">
    <property type="entry name" value="CAP_sf"/>
</dbReference>
<dbReference type="AlphaFoldDB" id="A0A4U0FAC2"/>
<dbReference type="PANTHER" id="PTHR31157">
    <property type="entry name" value="SCP DOMAIN-CONTAINING PROTEIN"/>
    <property type="match status" value="1"/>
</dbReference>
<comment type="caution">
    <text evidence="3">The sequence shown here is derived from an EMBL/GenBank/DDBJ whole genome shotgun (WGS) entry which is preliminary data.</text>
</comment>
<evidence type="ECO:0000313" key="3">
    <source>
        <dbReference type="EMBL" id="TJY41591.1"/>
    </source>
</evidence>
<accession>A0A4U0FAC2</accession>
<dbReference type="Gene3D" id="3.40.33.10">
    <property type="entry name" value="CAP"/>
    <property type="match status" value="1"/>
</dbReference>
<proteinExistence type="predicted"/>
<dbReference type="CDD" id="cd05379">
    <property type="entry name" value="CAP_bacterial"/>
    <property type="match status" value="1"/>
</dbReference>
<dbReference type="OrthoDB" id="9783944at2"/>
<evidence type="ECO:0000313" key="4">
    <source>
        <dbReference type="Proteomes" id="UP000309673"/>
    </source>
</evidence>
<protein>
    <recommendedName>
        <fullName evidence="2">SCP domain-containing protein</fullName>
    </recommendedName>
</protein>
<dbReference type="InterPro" id="IPR014044">
    <property type="entry name" value="CAP_dom"/>
</dbReference>
<dbReference type="InterPro" id="IPR014258">
    <property type="entry name" value="CAP_domain_YkwD-like"/>
</dbReference>
<evidence type="ECO:0000256" key="1">
    <source>
        <dbReference type="SAM" id="SignalP"/>
    </source>
</evidence>
<dbReference type="SUPFAM" id="SSF55797">
    <property type="entry name" value="PR-1-like"/>
    <property type="match status" value="1"/>
</dbReference>
<feature type="chain" id="PRO_5020418946" description="SCP domain-containing protein" evidence="1">
    <location>
        <begin position="24"/>
        <end position="178"/>
    </location>
</feature>
<dbReference type="Pfam" id="PF00188">
    <property type="entry name" value="CAP"/>
    <property type="match status" value="1"/>
</dbReference>
<gene>
    <name evidence="3" type="ORF">E5161_13140</name>
</gene>
<evidence type="ECO:0000259" key="2">
    <source>
        <dbReference type="Pfam" id="PF00188"/>
    </source>
</evidence>
<organism evidence="3 4">
    <name type="scientific">Cohnella pontilimi</name>
    <dbReference type="NCBI Taxonomy" id="2564100"/>
    <lineage>
        <taxon>Bacteria</taxon>
        <taxon>Bacillati</taxon>
        <taxon>Bacillota</taxon>
        <taxon>Bacilli</taxon>
        <taxon>Bacillales</taxon>
        <taxon>Paenibacillaceae</taxon>
        <taxon>Cohnella</taxon>
    </lineage>
</organism>
<keyword evidence="1" id="KW-0732">Signal</keyword>
<dbReference type="Proteomes" id="UP000309673">
    <property type="component" value="Unassembled WGS sequence"/>
</dbReference>
<dbReference type="EMBL" id="SUPK01000006">
    <property type="protein sequence ID" value="TJY41591.1"/>
    <property type="molecule type" value="Genomic_DNA"/>
</dbReference>
<sequence length="178" mass="19083">MTKMLMAGVLGLAISIPVGSASAAASGTVYNISQGGALSALQLNTLLAANTPVQGSTANFASEVVKLVNKERAKRGLKALKTNTKAASVAMVKAKDMSNRQYFSHTSPTYGSPFAMMKRFGITYHFAGENIAMGQRSPAQVMQDWMNSKGHRANILNKNYTSIGVAYYKGEWVQHFLG</sequence>
<feature type="domain" description="SCP" evidence="2">
    <location>
        <begin position="66"/>
        <end position="175"/>
    </location>
</feature>
<keyword evidence="4" id="KW-1185">Reference proteome</keyword>
<name>A0A4U0FAC2_9BACL</name>
<dbReference type="PANTHER" id="PTHR31157:SF1">
    <property type="entry name" value="SCP DOMAIN-CONTAINING PROTEIN"/>
    <property type="match status" value="1"/>
</dbReference>
<dbReference type="NCBIfam" id="TIGR02909">
    <property type="entry name" value="spore_YkwD"/>
    <property type="match status" value="1"/>
</dbReference>